<reference evidence="2 3" key="1">
    <citation type="submission" date="2019-08" db="EMBL/GenBank/DDBJ databases">
        <title>In-depth cultivation of the pig gut microbiome towards novel bacterial diversity and tailored functional studies.</title>
        <authorList>
            <person name="Wylensek D."/>
            <person name="Hitch T.C.A."/>
            <person name="Clavel T."/>
        </authorList>
    </citation>
    <scope>NUCLEOTIDE SEQUENCE [LARGE SCALE GENOMIC DNA]</scope>
    <source>
        <strain evidence="2 3">BBE-744-WT-12</strain>
    </source>
</reference>
<gene>
    <name evidence="2" type="ORF">FYJ85_12835</name>
</gene>
<dbReference type="RefSeq" id="WP_154419033.1">
    <property type="nucleotide sequence ID" value="NZ_VUNS01000013.1"/>
</dbReference>
<keyword evidence="1" id="KW-0812">Transmembrane</keyword>
<keyword evidence="1" id="KW-0472">Membrane</keyword>
<protein>
    <submittedName>
        <fullName evidence="2">Uncharacterized protein</fullName>
    </submittedName>
</protein>
<accession>A0A844G4N3</accession>
<sequence>MDGSETGRTTAALLRRHPAWTAAAAALFAVLPFLPSLGYGFLVEWDDGGFVTHNPHLALSWENLHPKSVK</sequence>
<keyword evidence="1" id="KW-1133">Transmembrane helix</keyword>
<name>A0A844G4N3_9BACT</name>
<dbReference type="Proteomes" id="UP000435649">
    <property type="component" value="Unassembled WGS sequence"/>
</dbReference>
<keyword evidence="3" id="KW-1185">Reference proteome</keyword>
<proteinExistence type="predicted"/>
<organism evidence="2 3">
    <name type="scientific">Victivallis lenta</name>
    <dbReference type="NCBI Taxonomy" id="2606640"/>
    <lineage>
        <taxon>Bacteria</taxon>
        <taxon>Pseudomonadati</taxon>
        <taxon>Lentisphaerota</taxon>
        <taxon>Lentisphaeria</taxon>
        <taxon>Victivallales</taxon>
        <taxon>Victivallaceae</taxon>
        <taxon>Victivallis</taxon>
    </lineage>
</organism>
<comment type="caution">
    <text evidence="2">The sequence shown here is derived from an EMBL/GenBank/DDBJ whole genome shotgun (WGS) entry which is preliminary data.</text>
</comment>
<dbReference type="AlphaFoldDB" id="A0A844G4N3"/>
<evidence type="ECO:0000313" key="2">
    <source>
        <dbReference type="EMBL" id="MST97924.1"/>
    </source>
</evidence>
<dbReference type="EMBL" id="VUNS01000013">
    <property type="protein sequence ID" value="MST97924.1"/>
    <property type="molecule type" value="Genomic_DNA"/>
</dbReference>
<evidence type="ECO:0000256" key="1">
    <source>
        <dbReference type="SAM" id="Phobius"/>
    </source>
</evidence>
<evidence type="ECO:0000313" key="3">
    <source>
        <dbReference type="Proteomes" id="UP000435649"/>
    </source>
</evidence>
<feature type="transmembrane region" description="Helical" evidence="1">
    <location>
        <begin position="20"/>
        <end position="42"/>
    </location>
</feature>